<evidence type="ECO:0000256" key="1">
    <source>
        <dbReference type="SAM" id="MobiDB-lite"/>
    </source>
</evidence>
<comment type="caution">
    <text evidence="5">The sequence shown here is derived from an EMBL/GenBank/DDBJ whole genome shotgun (WGS) entry which is preliminary data.</text>
</comment>
<protein>
    <submittedName>
        <fullName evidence="5">Ferritin-like-domain-containing protein</fullName>
    </submittedName>
</protein>
<keyword evidence="6" id="KW-1185">Reference proteome</keyword>
<feature type="region of interest" description="Disordered" evidence="1">
    <location>
        <begin position="659"/>
        <end position="682"/>
    </location>
</feature>
<feature type="domain" description="L-lysine epsilon oxidase C-terminal" evidence="4">
    <location>
        <begin position="380"/>
        <end position="509"/>
    </location>
</feature>
<evidence type="ECO:0000313" key="6">
    <source>
        <dbReference type="Proteomes" id="UP001219525"/>
    </source>
</evidence>
<evidence type="ECO:0000259" key="3">
    <source>
        <dbReference type="Pfam" id="PF17990"/>
    </source>
</evidence>
<sequence length="1112" mass="125486">MSSEIKPDEIVYIETYPRIGIARVGNSKEYYIGPEIPGRNDTPNAGTAEEGFKDKDMKVRRQAARFRVYAFGKNHEVLGELNSDSGFELAWEVEVANKKPSYYAFMGRTQPGAFQAGNTTLRNPTVQPTLPPDERTDCIIAPGPKTIKSNSKQTIDMTGHFKGSAKEPVEVYLGSIKVDDKGRLLVLPGHGYSHCIDNPEDPWPLILTDFDNPNWVDDTCDGTVRARVSHGKYAWFSDTAHVVCTTPKYASAIYAPTTLYDVMENVYAKKKGNGDVSSVLGEVEYWRDIWELTQRPVLLSWVNGQANGGHGPGRIGNFFDPEWQDKLQSTSPEHEATRKIILGRMRLPYVDETEVARRGQAFEYFMPWLSGDGGRTTEGDETTFSSVTELQYARLKKWADGDFVVNPKNRPNPPPRFEDIKLEDQPVALTRASLEWTIGSPLYPGIEISWNAEEPETYDLSAEALALGPLGFRLNKSVKPGELTRYLSLPWQSDFYMCRNYWWPSARPDAILSQKVLSDVTTQYGWDAVLKAINLSQKKEPSPAADALANHVPWERGIHQNYTDVYSDQPLFANTDMAQNWHKLGFIVRVDPPGQKLLPVENHPTLPIFAETQRQHPHPQEMKRGDDVRNPNLPVFALHPQALTSFEAHTKSRNIEFRMPRPDNRASNPTPGGISRGIPKSDWRSRWGNHPITTLDSLKKHLHFAMAIELSTIPLYLYAMYSIKLPANKIKDPRFWDPVTNAIRGIVAEEMLHLTLAGNVLKAIGGTPKLYAQTYDDIKIFPTYKMVMPGRVPKLEMKLRQATKPNFDTFLGIELPQGREDPPVGADEYHTLGQFYESVKDGLKYLAGHMGEQKLFHHESLPYQFAPGIGYQPRVQNAGGSIVVKDLKTSLEALDVIVEEGEGRDDSEFAGDERAHYFVFKDLMEGSQTWEVYNVPEDPTTEWYAKLGLRQIYHVSRTFDAAYCYLLLTIEKLWTMSEEEERRKLVLANMYSLMLGVLAPLAKLLVTQPLNDGTDRVAAPCFCWYDFKAGQGTPFKQLRAEMKATMLSYVQVAAETDDQVVEHDFGDQIQTLLPIQTALDSMMDIDTYEPPTGRITRKGLNVAHTQGFKGFA</sequence>
<reference evidence="5" key="1">
    <citation type="submission" date="2023-03" db="EMBL/GenBank/DDBJ databases">
        <title>Massive genome expansion in bonnet fungi (Mycena s.s.) driven by repeated elements and novel gene families across ecological guilds.</title>
        <authorList>
            <consortium name="Lawrence Berkeley National Laboratory"/>
            <person name="Harder C.B."/>
            <person name="Miyauchi S."/>
            <person name="Viragh M."/>
            <person name="Kuo A."/>
            <person name="Thoen E."/>
            <person name="Andreopoulos B."/>
            <person name="Lu D."/>
            <person name="Skrede I."/>
            <person name="Drula E."/>
            <person name="Henrissat B."/>
            <person name="Morin E."/>
            <person name="Kohler A."/>
            <person name="Barry K."/>
            <person name="LaButti K."/>
            <person name="Morin E."/>
            <person name="Salamov A."/>
            <person name="Lipzen A."/>
            <person name="Mereny Z."/>
            <person name="Hegedus B."/>
            <person name="Baldrian P."/>
            <person name="Stursova M."/>
            <person name="Weitz H."/>
            <person name="Taylor A."/>
            <person name="Grigoriev I.V."/>
            <person name="Nagy L.G."/>
            <person name="Martin F."/>
            <person name="Kauserud H."/>
        </authorList>
    </citation>
    <scope>NUCLEOTIDE SEQUENCE</scope>
    <source>
        <strain evidence="5">9144</strain>
    </source>
</reference>
<evidence type="ECO:0000313" key="5">
    <source>
        <dbReference type="EMBL" id="KAJ7208293.1"/>
    </source>
</evidence>
<evidence type="ECO:0000259" key="4">
    <source>
        <dbReference type="Pfam" id="PF18417"/>
    </source>
</evidence>
<dbReference type="EMBL" id="JARJCW010000034">
    <property type="protein sequence ID" value="KAJ7208293.1"/>
    <property type="molecule type" value="Genomic_DNA"/>
</dbReference>
<dbReference type="InterPro" id="IPR041173">
    <property type="entry name" value="LodA_C"/>
</dbReference>
<feature type="domain" description="Iminophenyl-pyruvate dimer synthase" evidence="2">
    <location>
        <begin position="702"/>
        <end position="924"/>
    </location>
</feature>
<dbReference type="InterPro" id="IPR026820">
    <property type="entry name" value="VioB/RebD_dom"/>
</dbReference>
<feature type="domain" description="L-Lysine epsilon oxidase N-terminal" evidence="3">
    <location>
        <begin position="16"/>
        <end position="244"/>
    </location>
</feature>
<dbReference type="Pfam" id="PF12902">
    <property type="entry name" value="Ferritin-like"/>
    <property type="match status" value="1"/>
</dbReference>
<dbReference type="InterPro" id="IPR041168">
    <property type="entry name" value="LodA_N"/>
</dbReference>
<dbReference type="Pfam" id="PF18417">
    <property type="entry name" value="LodA_C"/>
    <property type="match status" value="1"/>
</dbReference>
<name>A0AAD6VFI9_9AGAR</name>
<proteinExistence type="predicted"/>
<dbReference type="PANTHER" id="PTHR34400:SF4">
    <property type="entry name" value="MEMBRANE PROTEIN"/>
    <property type="match status" value="1"/>
</dbReference>
<dbReference type="Proteomes" id="UP001219525">
    <property type="component" value="Unassembled WGS sequence"/>
</dbReference>
<dbReference type="Gene3D" id="1.20.1260.10">
    <property type="match status" value="1"/>
</dbReference>
<gene>
    <name evidence="5" type="ORF">GGX14DRAFT_454313</name>
</gene>
<organism evidence="5 6">
    <name type="scientific">Mycena pura</name>
    <dbReference type="NCBI Taxonomy" id="153505"/>
    <lineage>
        <taxon>Eukaryota</taxon>
        <taxon>Fungi</taxon>
        <taxon>Dikarya</taxon>
        <taxon>Basidiomycota</taxon>
        <taxon>Agaricomycotina</taxon>
        <taxon>Agaricomycetes</taxon>
        <taxon>Agaricomycetidae</taxon>
        <taxon>Agaricales</taxon>
        <taxon>Marasmiineae</taxon>
        <taxon>Mycenaceae</taxon>
        <taxon>Mycena</taxon>
    </lineage>
</organism>
<dbReference type="AlphaFoldDB" id="A0AAD6VFI9"/>
<dbReference type="Pfam" id="PF17990">
    <property type="entry name" value="LodA_N"/>
    <property type="match status" value="1"/>
</dbReference>
<dbReference type="InterPro" id="IPR012347">
    <property type="entry name" value="Ferritin-like"/>
</dbReference>
<accession>A0AAD6VFI9</accession>
<evidence type="ECO:0000259" key="2">
    <source>
        <dbReference type="Pfam" id="PF12902"/>
    </source>
</evidence>
<feature type="region of interest" description="Disordered" evidence="1">
    <location>
        <begin position="34"/>
        <end position="53"/>
    </location>
</feature>
<dbReference type="PANTHER" id="PTHR34400">
    <property type="match status" value="1"/>
</dbReference>